<dbReference type="RefSeq" id="XP_045279890.1">
    <property type="nucleotide sequence ID" value="XM_045425724.1"/>
</dbReference>
<keyword evidence="2" id="KW-1185">Reference proteome</keyword>
<organism evidence="1 2">
    <name type="scientific">Ajellomyces dermatitidis (strain ER-3 / ATCC MYA-2586)</name>
    <name type="common">Blastomyces dermatitidis</name>
    <dbReference type="NCBI Taxonomy" id="559297"/>
    <lineage>
        <taxon>Eukaryota</taxon>
        <taxon>Fungi</taxon>
        <taxon>Dikarya</taxon>
        <taxon>Ascomycota</taxon>
        <taxon>Pezizomycotina</taxon>
        <taxon>Eurotiomycetes</taxon>
        <taxon>Eurotiomycetidae</taxon>
        <taxon>Onygenales</taxon>
        <taxon>Ajellomycetaceae</taxon>
        <taxon>Blastomyces</taxon>
    </lineage>
</organism>
<gene>
    <name evidence="1" type="ORF">BDCG_16499</name>
</gene>
<name>A0ABX2VSH6_AJEDR</name>
<reference evidence="2" key="1">
    <citation type="journal article" date="2015" name="PLoS Genet.">
        <title>The dynamic genome and transcriptome of the human fungal pathogen Blastomyces and close relative Emmonsia.</title>
        <authorList>
            <person name="Munoz J.F."/>
            <person name="Gauthier G.M."/>
            <person name="Desjardins C.A."/>
            <person name="Gallo J.E."/>
            <person name="Holder J."/>
            <person name="Sullivan T.D."/>
            <person name="Marty A.J."/>
            <person name="Carmen J.C."/>
            <person name="Chen Z."/>
            <person name="Ding L."/>
            <person name="Gujja S."/>
            <person name="Magrini V."/>
            <person name="Misas E."/>
            <person name="Mitreva M."/>
            <person name="Priest M."/>
            <person name="Saif S."/>
            <person name="Whiston E.A."/>
            <person name="Young S."/>
            <person name="Zeng Q."/>
            <person name="Goldman W.E."/>
            <person name="Mardis E.R."/>
            <person name="Taylor J.W."/>
            <person name="McEwen J.G."/>
            <person name="Clay O.K."/>
            <person name="Klein B.S."/>
            <person name="Cuomo C.A."/>
        </authorList>
    </citation>
    <scope>NUCLEOTIDE SEQUENCE [LARGE SCALE GENOMIC DNA]</scope>
    <source>
        <strain evidence="2">ER-3 / ATCC MYA-2586</strain>
    </source>
</reference>
<dbReference type="EMBL" id="EQ999974">
    <property type="protein sequence ID" value="OAT00163.1"/>
    <property type="molecule type" value="Genomic_DNA"/>
</dbReference>
<evidence type="ECO:0000313" key="2">
    <source>
        <dbReference type="Proteomes" id="UP000002039"/>
    </source>
</evidence>
<proteinExistence type="predicted"/>
<accession>A0ABX2VSH6</accession>
<dbReference type="GeneID" id="69031391"/>
<protein>
    <submittedName>
        <fullName evidence="1">Uncharacterized protein</fullName>
    </submittedName>
</protein>
<evidence type="ECO:0000313" key="1">
    <source>
        <dbReference type="EMBL" id="OAT00163.1"/>
    </source>
</evidence>
<dbReference type="Proteomes" id="UP000002039">
    <property type="component" value="Unassembled WGS sequence"/>
</dbReference>
<sequence>MCVISKAHDVDAHPSHPLIRCFLQFKAPTLSRSSWVAFLVKQSVSELLQYGQTYIATSQVCVLA</sequence>